<dbReference type="AlphaFoldDB" id="A0A060CSH1"/>
<feature type="non-terminal residue" evidence="3">
    <location>
        <position position="173"/>
    </location>
</feature>
<feature type="domain" description="Glycosyl transferase family 1" evidence="2">
    <location>
        <begin position="1"/>
        <end position="137"/>
    </location>
</feature>
<organism evidence="3">
    <name type="scientific">uncultured cyanobacterium</name>
    <dbReference type="NCBI Taxonomy" id="1211"/>
    <lineage>
        <taxon>Bacteria</taxon>
        <taxon>Bacillati</taxon>
        <taxon>Cyanobacteriota</taxon>
        <taxon>environmental samples</taxon>
    </lineage>
</organism>
<evidence type="ECO:0000259" key="2">
    <source>
        <dbReference type="Pfam" id="PF00534"/>
    </source>
</evidence>
<sequence>LIDAFRVLKTEHPQLLHKLVVVGKPGWKFQSILKKIDENKDIVLYLGHIKDNDRWPVYKRADMFIHPSLYEGFGMWILEAFECGVPVAVSNNSSLPEVGGNAALYFDPTSKQAMVEVMEKVLNNPELRADMVAKGKQQLQNLAGTSARAKLWPYWKKSEAGTQQQVAPATGNK</sequence>
<accession>A0A060CSH1</accession>
<dbReference type="Pfam" id="PF00534">
    <property type="entry name" value="Glycos_transf_1"/>
    <property type="match status" value="1"/>
</dbReference>
<name>A0A060CSH1_9CYAN</name>
<dbReference type="InterPro" id="IPR001296">
    <property type="entry name" value="Glyco_trans_1"/>
</dbReference>
<proteinExistence type="predicted"/>
<dbReference type="GO" id="GO:0016757">
    <property type="term" value="F:glycosyltransferase activity"/>
    <property type="evidence" value="ECO:0007669"/>
    <property type="project" value="InterPro"/>
</dbReference>
<feature type="non-terminal residue" evidence="3">
    <location>
        <position position="1"/>
    </location>
</feature>
<evidence type="ECO:0000256" key="1">
    <source>
        <dbReference type="ARBA" id="ARBA00022679"/>
    </source>
</evidence>
<dbReference type="PANTHER" id="PTHR46401:SF2">
    <property type="entry name" value="GLYCOSYLTRANSFERASE WBBK-RELATED"/>
    <property type="match status" value="1"/>
</dbReference>
<dbReference type="Gene3D" id="3.40.50.2000">
    <property type="entry name" value="Glycogen Phosphorylase B"/>
    <property type="match status" value="1"/>
</dbReference>
<evidence type="ECO:0000313" key="3">
    <source>
        <dbReference type="EMBL" id="AIA95906.1"/>
    </source>
</evidence>
<dbReference type="PANTHER" id="PTHR46401">
    <property type="entry name" value="GLYCOSYLTRANSFERASE WBBK-RELATED"/>
    <property type="match status" value="1"/>
</dbReference>
<protein>
    <submittedName>
        <fullName evidence="3">Glycos_transf_1</fullName>
    </submittedName>
</protein>
<reference evidence="3" key="1">
    <citation type="journal article" date="2013" name="Environ. Microbiol.">
        <title>Seasonally variable intestinal metagenomes of the red palm weevil (Rhynchophorus ferrugineus).</title>
        <authorList>
            <person name="Jia S."/>
            <person name="Zhang X."/>
            <person name="Zhang G."/>
            <person name="Yin A."/>
            <person name="Zhang S."/>
            <person name="Li F."/>
            <person name="Wang L."/>
            <person name="Zhao D."/>
            <person name="Yun Q."/>
            <person name="Tala"/>
            <person name="Wang J."/>
            <person name="Sun G."/>
            <person name="Baabdullah M."/>
            <person name="Yu X."/>
            <person name="Hu S."/>
            <person name="Al-Mssallem I.S."/>
            <person name="Yu J."/>
        </authorList>
    </citation>
    <scope>NUCLEOTIDE SEQUENCE</scope>
</reference>
<keyword evidence="1" id="KW-0808">Transferase</keyword>
<dbReference type="EMBL" id="KF128542">
    <property type="protein sequence ID" value="AIA95906.1"/>
    <property type="molecule type" value="Genomic_DNA"/>
</dbReference>
<dbReference type="SUPFAM" id="SSF53756">
    <property type="entry name" value="UDP-Glycosyltransferase/glycogen phosphorylase"/>
    <property type="match status" value="1"/>
</dbReference>